<dbReference type="SMART" id="SM00220">
    <property type="entry name" value="S_TKc"/>
    <property type="match status" value="1"/>
</dbReference>
<evidence type="ECO:0000259" key="9">
    <source>
        <dbReference type="PROSITE" id="PS50011"/>
    </source>
</evidence>
<evidence type="ECO:0000256" key="5">
    <source>
        <dbReference type="ARBA" id="ARBA00022777"/>
    </source>
</evidence>
<keyword evidence="4 7" id="KW-0547">Nucleotide-binding</keyword>
<dbReference type="Pfam" id="PF00069">
    <property type="entry name" value="Pkinase"/>
    <property type="match status" value="1"/>
</dbReference>
<organism evidence="10 11">
    <name type="scientific">Aeromicrobium marinum DSM 15272</name>
    <dbReference type="NCBI Taxonomy" id="585531"/>
    <lineage>
        <taxon>Bacteria</taxon>
        <taxon>Bacillati</taxon>
        <taxon>Actinomycetota</taxon>
        <taxon>Actinomycetes</taxon>
        <taxon>Propionibacteriales</taxon>
        <taxon>Nocardioidaceae</taxon>
        <taxon>Aeromicrobium</taxon>
    </lineage>
</organism>
<dbReference type="Gene3D" id="3.30.200.20">
    <property type="entry name" value="Phosphorylase Kinase, domain 1"/>
    <property type="match status" value="1"/>
</dbReference>
<dbReference type="AlphaFoldDB" id="E2SEC1"/>
<proteinExistence type="predicted"/>
<keyword evidence="11" id="KW-1185">Reference proteome</keyword>
<sequence length="505" mass="51820">MDVEQIIGDRYHLQTEIGRGGMGAVWSARDTVLEREVALKRIGSPDSDDAPALERARREARLAASLQHQNVVAVHDLVVDGDGWSWLVMERVDGHTLAAEIAQHGPLTPSRAAAVGHQIASALTAAHAIGIVHRDVKPSNILITTDGSAKLTDFGIARAEADLALTRTGVVVGSPGYLPPEIATGRLAVAASDVWSLGATLFHAATGRPPYLGSDNLVGALYKIVNEPPPRLPGDNGFSVAVGSMMTRDPDQRPTMADVAERLSEAEVALVGAPPIVDALDTTGPQEVVSAVITQASPVQPYPTADGLGTRSRVALWTVAAAGTVAAVVLSVLAVTGGSEPVTAAGPTEVTEASAVDPVQVEQFARDWVALVVADPARAFELLTPELQASAGGIDAFVDAWSQIDTAVVNPGSFDPETLTATVTATRTVSTPAPAPAPAPAPVPEAPVNPGNGNPGNPGNGNGNPGNGNARNASAPIVLQTTTSGFVLGLEVIDGTIRVASITPL</sequence>
<feature type="binding site" evidence="7">
    <location>
        <position position="40"/>
    </location>
    <ligand>
        <name>ATP</name>
        <dbReference type="ChEBI" id="CHEBI:30616"/>
    </ligand>
</feature>
<dbReference type="GO" id="GO:0004674">
    <property type="term" value="F:protein serine/threonine kinase activity"/>
    <property type="evidence" value="ECO:0007669"/>
    <property type="project" value="UniProtKB-KW"/>
</dbReference>
<evidence type="ECO:0000313" key="10">
    <source>
        <dbReference type="EMBL" id="EFQ82848.1"/>
    </source>
</evidence>
<dbReference type="InterPro" id="IPR000719">
    <property type="entry name" value="Prot_kinase_dom"/>
</dbReference>
<dbReference type="SUPFAM" id="SSF56112">
    <property type="entry name" value="Protein kinase-like (PK-like)"/>
    <property type="match status" value="1"/>
</dbReference>
<gene>
    <name evidence="10" type="ORF">HMPREF0063_12057</name>
</gene>
<evidence type="ECO:0000256" key="2">
    <source>
        <dbReference type="ARBA" id="ARBA00022527"/>
    </source>
</evidence>
<dbReference type="EC" id="2.7.11.1" evidence="1"/>
<dbReference type="STRING" id="585531.HMPREF0063_12057"/>
<feature type="region of interest" description="Disordered" evidence="8">
    <location>
        <begin position="428"/>
        <end position="473"/>
    </location>
</feature>
<dbReference type="PANTHER" id="PTHR43289">
    <property type="entry name" value="MITOGEN-ACTIVATED PROTEIN KINASE KINASE KINASE 20-RELATED"/>
    <property type="match status" value="1"/>
</dbReference>
<dbReference type="HOGENOM" id="CLU_000288_63_44_11"/>
<dbReference type="PROSITE" id="PS00107">
    <property type="entry name" value="PROTEIN_KINASE_ATP"/>
    <property type="match status" value="1"/>
</dbReference>
<evidence type="ECO:0000256" key="3">
    <source>
        <dbReference type="ARBA" id="ARBA00022679"/>
    </source>
</evidence>
<comment type="caution">
    <text evidence="10">The sequence shown here is derived from an EMBL/GenBank/DDBJ whole genome shotgun (WGS) entry which is preliminary data.</text>
</comment>
<feature type="compositionally biased region" description="Pro residues" evidence="8">
    <location>
        <begin position="433"/>
        <end position="447"/>
    </location>
</feature>
<accession>E2SEC1</accession>
<dbReference type="InterPro" id="IPR011009">
    <property type="entry name" value="Kinase-like_dom_sf"/>
</dbReference>
<protein>
    <recommendedName>
        <fullName evidence="1">non-specific serine/threonine protein kinase</fullName>
        <ecNumber evidence="1">2.7.11.1</ecNumber>
    </recommendedName>
</protein>
<evidence type="ECO:0000256" key="7">
    <source>
        <dbReference type="PROSITE-ProRule" id="PRU10141"/>
    </source>
</evidence>
<dbReference type="PROSITE" id="PS50011">
    <property type="entry name" value="PROTEIN_KINASE_DOM"/>
    <property type="match status" value="1"/>
</dbReference>
<evidence type="ECO:0000256" key="4">
    <source>
        <dbReference type="ARBA" id="ARBA00022741"/>
    </source>
</evidence>
<dbReference type="EMBL" id="ACLF03000006">
    <property type="protein sequence ID" value="EFQ82848.1"/>
    <property type="molecule type" value="Genomic_DNA"/>
</dbReference>
<keyword evidence="3" id="KW-0808">Transferase</keyword>
<dbReference type="Gene3D" id="1.10.510.10">
    <property type="entry name" value="Transferase(Phosphotransferase) domain 1"/>
    <property type="match status" value="1"/>
</dbReference>
<reference evidence="10" key="1">
    <citation type="submission" date="2010-08" db="EMBL/GenBank/DDBJ databases">
        <authorList>
            <person name="Muzny D."/>
            <person name="Qin X."/>
            <person name="Buhay C."/>
            <person name="Dugan-Rocha S."/>
            <person name="Ding Y."/>
            <person name="Chen G."/>
            <person name="Hawes A."/>
            <person name="Holder M."/>
            <person name="Jhangiani S."/>
            <person name="Johnson A."/>
            <person name="Khan Z."/>
            <person name="Li Z."/>
            <person name="Liu W."/>
            <person name="Liu X."/>
            <person name="Perez L."/>
            <person name="Shen H."/>
            <person name="Wang Q."/>
            <person name="Watt J."/>
            <person name="Xi L."/>
            <person name="Xin Y."/>
            <person name="Zhou J."/>
            <person name="Deng J."/>
            <person name="Jiang H."/>
            <person name="Liu Y."/>
            <person name="Qu J."/>
            <person name="Song X.-Z."/>
            <person name="Zhang L."/>
            <person name="Villasana D."/>
            <person name="Johnson A."/>
            <person name="Liu J."/>
            <person name="Liyanage D."/>
            <person name="Lorensuhewa L."/>
            <person name="Robinson T."/>
            <person name="Song A."/>
            <person name="Song B.-B."/>
            <person name="Dinh H."/>
            <person name="Thornton R."/>
            <person name="Coyle M."/>
            <person name="Francisco L."/>
            <person name="Jackson L."/>
            <person name="Javaid M."/>
            <person name="Korchina V."/>
            <person name="Kovar C."/>
            <person name="Mata R."/>
            <person name="Mathew T."/>
            <person name="Ngo R."/>
            <person name="Nguyen L."/>
            <person name="Nguyen N."/>
            <person name="Okwuonu G."/>
            <person name="Ongeri F."/>
            <person name="Pham C."/>
            <person name="Simmons D."/>
            <person name="Wilczek-Boney K."/>
            <person name="Hale W."/>
            <person name="Jakkamsetti A."/>
            <person name="Pham P."/>
            <person name="Ruth R."/>
            <person name="San Lucas F."/>
            <person name="Warren J."/>
            <person name="Zhang J."/>
            <person name="Zhao Z."/>
            <person name="Zhou C."/>
            <person name="Zhu D."/>
            <person name="Lee S."/>
            <person name="Bess C."/>
            <person name="Blankenburg K."/>
            <person name="Forbes L."/>
            <person name="Fu Q."/>
            <person name="Gubbala S."/>
            <person name="Hirani K."/>
            <person name="Jayaseelan J.C."/>
            <person name="Lara F."/>
            <person name="Munidasa M."/>
            <person name="Palculict T."/>
            <person name="Patil S."/>
            <person name="Pu L.-L."/>
            <person name="Saada N."/>
            <person name="Tang L."/>
            <person name="Weissenberger G."/>
            <person name="Zhu Y."/>
            <person name="Hemphill L."/>
            <person name="Shang Y."/>
            <person name="Youmans B."/>
            <person name="Ayvaz T."/>
            <person name="Ross M."/>
            <person name="Santibanez J."/>
            <person name="Aqrawi P."/>
            <person name="Gross S."/>
            <person name="Joshi V."/>
            <person name="Fowler G."/>
            <person name="Nazareth L."/>
            <person name="Reid J."/>
            <person name="Worley K."/>
            <person name="Petrosino J."/>
            <person name="Highlander S."/>
            <person name="Gibbs R."/>
        </authorList>
    </citation>
    <scope>NUCLEOTIDE SEQUENCE [LARGE SCALE GENOMIC DNA]</scope>
    <source>
        <strain evidence="10">DSM 15272</strain>
    </source>
</reference>
<evidence type="ECO:0000256" key="1">
    <source>
        <dbReference type="ARBA" id="ARBA00012513"/>
    </source>
</evidence>
<dbReference type="OrthoDB" id="9769043at2"/>
<dbReference type="RefSeq" id="WP_007077149.1">
    <property type="nucleotide sequence ID" value="NZ_CM001024.1"/>
</dbReference>
<dbReference type="CDD" id="cd14014">
    <property type="entry name" value="STKc_PknB_like"/>
    <property type="match status" value="1"/>
</dbReference>
<evidence type="ECO:0000256" key="6">
    <source>
        <dbReference type="ARBA" id="ARBA00022840"/>
    </source>
</evidence>
<keyword evidence="6 7" id="KW-0067">ATP-binding</keyword>
<dbReference type="PROSITE" id="PS00108">
    <property type="entry name" value="PROTEIN_KINASE_ST"/>
    <property type="match status" value="1"/>
</dbReference>
<name>E2SEC1_9ACTN</name>
<feature type="domain" description="Protein kinase" evidence="9">
    <location>
        <begin position="11"/>
        <end position="270"/>
    </location>
</feature>
<dbReference type="GO" id="GO:0005524">
    <property type="term" value="F:ATP binding"/>
    <property type="evidence" value="ECO:0007669"/>
    <property type="project" value="UniProtKB-UniRule"/>
</dbReference>
<dbReference type="InterPro" id="IPR008271">
    <property type="entry name" value="Ser/Thr_kinase_AS"/>
</dbReference>
<evidence type="ECO:0000313" key="11">
    <source>
        <dbReference type="Proteomes" id="UP000003111"/>
    </source>
</evidence>
<keyword evidence="5 10" id="KW-0418">Kinase</keyword>
<feature type="compositionally biased region" description="Gly residues" evidence="8">
    <location>
        <begin position="453"/>
        <end position="466"/>
    </location>
</feature>
<keyword evidence="2" id="KW-0723">Serine/threonine-protein kinase</keyword>
<dbReference type="PANTHER" id="PTHR43289:SF6">
    <property type="entry name" value="SERINE_THREONINE-PROTEIN KINASE NEKL-3"/>
    <property type="match status" value="1"/>
</dbReference>
<dbReference type="Proteomes" id="UP000003111">
    <property type="component" value="Unassembled WGS sequence"/>
</dbReference>
<dbReference type="eggNOG" id="COG0515">
    <property type="taxonomic scope" value="Bacteria"/>
</dbReference>
<evidence type="ECO:0000256" key="8">
    <source>
        <dbReference type="SAM" id="MobiDB-lite"/>
    </source>
</evidence>
<dbReference type="InterPro" id="IPR017441">
    <property type="entry name" value="Protein_kinase_ATP_BS"/>
</dbReference>